<keyword evidence="7 9" id="KW-1133">Transmembrane helix</keyword>
<evidence type="ECO:0000256" key="4">
    <source>
        <dbReference type="ARBA" id="ARBA00022692"/>
    </source>
</evidence>
<accession>A0A3B0M7M5</accession>
<dbReference type="PROSITE" id="PS00855">
    <property type="entry name" value="SPASE_II"/>
    <property type="match status" value="1"/>
</dbReference>
<organism evidence="12 13">
    <name type="scientific">Roseinatronobacter ekhonensis</name>
    <dbReference type="NCBI Taxonomy" id="254356"/>
    <lineage>
        <taxon>Bacteria</taxon>
        <taxon>Pseudomonadati</taxon>
        <taxon>Pseudomonadota</taxon>
        <taxon>Alphaproteobacteria</taxon>
        <taxon>Rhodobacterales</taxon>
        <taxon>Paracoccaceae</taxon>
        <taxon>Roseinatronobacter</taxon>
    </lineage>
</organism>
<evidence type="ECO:0000256" key="2">
    <source>
        <dbReference type="ARBA" id="ARBA00022475"/>
    </source>
</evidence>
<keyword evidence="2 9" id="KW-1003">Cell membrane</keyword>
<feature type="active site" evidence="9">
    <location>
        <position position="136"/>
    </location>
</feature>
<dbReference type="AlphaFoldDB" id="A0A3B0M7M5"/>
<dbReference type="HAMAP" id="MF_00161">
    <property type="entry name" value="LspA"/>
    <property type="match status" value="1"/>
</dbReference>
<evidence type="ECO:0000313" key="13">
    <source>
        <dbReference type="Proteomes" id="UP000272908"/>
    </source>
</evidence>
<evidence type="ECO:0000256" key="1">
    <source>
        <dbReference type="ARBA" id="ARBA00006139"/>
    </source>
</evidence>
<keyword evidence="4 9" id="KW-0812">Transmembrane</keyword>
<protein>
    <recommendedName>
        <fullName evidence="9">Lipoprotein signal peptidase</fullName>
        <ecNumber evidence="9">3.4.23.36</ecNumber>
    </recommendedName>
    <alternativeName>
        <fullName evidence="9">Prolipoprotein signal peptidase</fullName>
    </alternativeName>
    <alternativeName>
        <fullName evidence="9">Signal peptidase II</fullName>
        <shortName evidence="9">SPase II</shortName>
    </alternativeName>
</protein>
<feature type="active site" evidence="9">
    <location>
        <position position="117"/>
    </location>
</feature>
<feature type="transmembrane region" description="Helical" evidence="9">
    <location>
        <begin position="130"/>
        <end position="149"/>
    </location>
</feature>
<reference evidence="13" key="1">
    <citation type="submission" date="2018-08" db="EMBL/GenBank/DDBJ databases">
        <authorList>
            <person name="Rodrigo-Torres L."/>
            <person name="Arahal R. D."/>
            <person name="Lucena T."/>
        </authorList>
    </citation>
    <scope>NUCLEOTIDE SEQUENCE [LARGE SCALE GENOMIC DNA]</scope>
    <source>
        <strain evidence="13">CECT 7235</strain>
    </source>
</reference>
<evidence type="ECO:0000256" key="10">
    <source>
        <dbReference type="RuleBase" id="RU000594"/>
    </source>
</evidence>
<dbReference type="UniPathway" id="UPA00665"/>
<evidence type="ECO:0000256" key="6">
    <source>
        <dbReference type="ARBA" id="ARBA00022801"/>
    </source>
</evidence>
<keyword evidence="5 9" id="KW-0064">Aspartyl protease</keyword>
<evidence type="ECO:0000256" key="11">
    <source>
        <dbReference type="RuleBase" id="RU004181"/>
    </source>
</evidence>
<dbReference type="PRINTS" id="PR00781">
    <property type="entry name" value="LIPOSIGPTASE"/>
</dbReference>
<dbReference type="PANTHER" id="PTHR33695:SF1">
    <property type="entry name" value="LIPOPROTEIN SIGNAL PEPTIDASE"/>
    <property type="match status" value="1"/>
</dbReference>
<dbReference type="OrthoDB" id="9810259at2"/>
<feature type="transmembrane region" description="Helical" evidence="9">
    <location>
        <begin position="65"/>
        <end position="83"/>
    </location>
</feature>
<name>A0A3B0M7M5_9RHOB</name>
<evidence type="ECO:0000256" key="8">
    <source>
        <dbReference type="ARBA" id="ARBA00023136"/>
    </source>
</evidence>
<comment type="pathway">
    <text evidence="9">Protein modification; lipoprotein biosynthesis (signal peptide cleavage).</text>
</comment>
<dbReference type="GO" id="GO:0004190">
    <property type="term" value="F:aspartic-type endopeptidase activity"/>
    <property type="evidence" value="ECO:0007669"/>
    <property type="project" value="UniProtKB-UniRule"/>
</dbReference>
<dbReference type="GO" id="GO:0005886">
    <property type="term" value="C:plasma membrane"/>
    <property type="evidence" value="ECO:0007669"/>
    <property type="project" value="UniProtKB-SubCell"/>
</dbReference>
<gene>
    <name evidence="9 12" type="primary">lspA</name>
    <name evidence="12" type="ORF">ROE7235_01433</name>
</gene>
<evidence type="ECO:0000313" key="12">
    <source>
        <dbReference type="EMBL" id="SUZ31683.1"/>
    </source>
</evidence>
<comment type="subcellular location">
    <subcellularLocation>
        <location evidence="9">Cell membrane</location>
        <topology evidence="9">Multi-pass membrane protein</topology>
    </subcellularLocation>
</comment>
<keyword evidence="6 9" id="KW-0378">Hydrolase</keyword>
<comment type="caution">
    <text evidence="9">Lacks conserved residue(s) required for the propagation of feature annotation.</text>
</comment>
<sequence length="163" mass="17427">MRIAIGTGAVILVADQASKWWVLGPLALDQRLFVPVLDPYVNFVMAWNTGINFGLFGSDTAWMRWVLIAVAVGICAFVIHWLIREGAPRGMQFATGLLVGGAIGNVIDRIRFGAVADFLNITCCGFRNPYAFNVADISIFAGAALLILLSGRDGQKTGPAGGK</sequence>
<dbReference type="Proteomes" id="UP000272908">
    <property type="component" value="Unassembled WGS sequence"/>
</dbReference>
<keyword evidence="13" id="KW-1185">Reference proteome</keyword>
<comment type="similarity">
    <text evidence="1 9 11">Belongs to the peptidase A8 family.</text>
</comment>
<comment type="catalytic activity">
    <reaction evidence="9 10">
        <text>Release of signal peptides from bacterial membrane prolipoproteins. Hydrolyzes -Xaa-Yaa-Zaa-|-(S,diacylglyceryl)Cys-, in which Xaa is hydrophobic (preferably Leu), and Yaa (Ala or Ser) and Zaa (Gly or Ala) have small, neutral side chains.</text>
        <dbReference type="EC" id="3.4.23.36"/>
    </reaction>
</comment>
<proteinExistence type="inferred from homology"/>
<dbReference type="RefSeq" id="WP_121094030.1">
    <property type="nucleotide sequence ID" value="NZ_UIHC01000010.1"/>
</dbReference>
<dbReference type="EMBL" id="UIHC01000010">
    <property type="protein sequence ID" value="SUZ31683.1"/>
    <property type="molecule type" value="Genomic_DNA"/>
</dbReference>
<evidence type="ECO:0000256" key="3">
    <source>
        <dbReference type="ARBA" id="ARBA00022670"/>
    </source>
</evidence>
<evidence type="ECO:0000256" key="5">
    <source>
        <dbReference type="ARBA" id="ARBA00022750"/>
    </source>
</evidence>
<evidence type="ECO:0000256" key="7">
    <source>
        <dbReference type="ARBA" id="ARBA00022989"/>
    </source>
</evidence>
<evidence type="ECO:0000256" key="9">
    <source>
        <dbReference type="HAMAP-Rule" id="MF_00161"/>
    </source>
</evidence>
<comment type="function">
    <text evidence="9 10">This protein specifically catalyzes the removal of signal peptides from prolipoproteins.</text>
</comment>
<dbReference type="GO" id="GO:0006508">
    <property type="term" value="P:proteolysis"/>
    <property type="evidence" value="ECO:0007669"/>
    <property type="project" value="UniProtKB-KW"/>
</dbReference>
<keyword evidence="12" id="KW-0449">Lipoprotein</keyword>
<dbReference type="EC" id="3.4.23.36" evidence="9"/>
<dbReference type="Pfam" id="PF01252">
    <property type="entry name" value="Peptidase_A8"/>
    <property type="match status" value="1"/>
</dbReference>
<keyword evidence="8 9" id="KW-0472">Membrane</keyword>
<dbReference type="NCBIfam" id="TIGR00077">
    <property type="entry name" value="lspA"/>
    <property type="match status" value="1"/>
</dbReference>
<dbReference type="InterPro" id="IPR001872">
    <property type="entry name" value="Peptidase_A8"/>
</dbReference>
<dbReference type="PANTHER" id="PTHR33695">
    <property type="entry name" value="LIPOPROTEIN SIGNAL PEPTIDASE"/>
    <property type="match status" value="1"/>
</dbReference>
<keyword evidence="3 9" id="KW-0645">Protease</keyword>